<comment type="caution">
    <text evidence="4">The sequence shown here is derived from an EMBL/GenBank/DDBJ whole genome shotgun (WGS) entry which is preliminary data.</text>
</comment>
<accession>A0ABT2W4D0</accession>
<keyword evidence="3" id="KW-0732">Signal</keyword>
<sequence length="302" mass="34701">MKTEAKYTILFILLAFNTYCFAQPGWSEVGGSLNDLTQTDIDKCLNSDCKIKYITINNGTDLKKLSILDGLENLALHFDLDKVPDEFSKLDNLKYLIIVSNNLKDVSALGKLKNLSKLTILNYSDDQIPKGFQYLQNIEELMIIGEYKNASGIENMINLKKLDLSSKNLKYLPEFTFQNNIEELELGYVQEKFNFRNLSLLTKLKIFFLFESSIKKFPNTLTKDIKEITIWRADNLTDIRNIEQSINLEKLYIYFSAIKSLPSLNFLSKIRCLEISGNQNLRVSNKKYNSSNCKGVFDNGKL</sequence>
<dbReference type="InterPro" id="IPR001611">
    <property type="entry name" value="Leu-rich_rpt"/>
</dbReference>
<dbReference type="Gene3D" id="3.80.10.10">
    <property type="entry name" value="Ribonuclease Inhibitor"/>
    <property type="match status" value="2"/>
</dbReference>
<keyword evidence="1" id="KW-0433">Leucine-rich repeat</keyword>
<dbReference type="InterPro" id="IPR032675">
    <property type="entry name" value="LRR_dom_sf"/>
</dbReference>
<evidence type="ECO:0000256" key="3">
    <source>
        <dbReference type="SAM" id="SignalP"/>
    </source>
</evidence>
<protein>
    <recommendedName>
        <fullName evidence="6">Leucine-rich repeat domain-containing protein</fullName>
    </recommendedName>
</protein>
<evidence type="ECO:0000256" key="1">
    <source>
        <dbReference type="ARBA" id="ARBA00022614"/>
    </source>
</evidence>
<evidence type="ECO:0000313" key="4">
    <source>
        <dbReference type="EMBL" id="MCU7617065.1"/>
    </source>
</evidence>
<dbReference type="EMBL" id="JAOTEM010000001">
    <property type="protein sequence ID" value="MCU7617065.1"/>
    <property type="molecule type" value="Genomic_DNA"/>
</dbReference>
<feature type="signal peptide" evidence="3">
    <location>
        <begin position="1"/>
        <end position="22"/>
    </location>
</feature>
<keyword evidence="5" id="KW-1185">Reference proteome</keyword>
<dbReference type="SUPFAM" id="SSF52058">
    <property type="entry name" value="L domain-like"/>
    <property type="match status" value="1"/>
</dbReference>
<dbReference type="Proteomes" id="UP001208649">
    <property type="component" value="Unassembled WGS sequence"/>
</dbReference>
<gene>
    <name evidence="4" type="ORF">NZ698_07635</name>
</gene>
<evidence type="ECO:0000256" key="2">
    <source>
        <dbReference type="ARBA" id="ARBA00022737"/>
    </source>
</evidence>
<proteinExistence type="predicted"/>
<organism evidence="4 5">
    <name type="scientific">Chryseobacterium edaphi</name>
    <dbReference type="NCBI Taxonomy" id="2976532"/>
    <lineage>
        <taxon>Bacteria</taxon>
        <taxon>Pseudomonadati</taxon>
        <taxon>Bacteroidota</taxon>
        <taxon>Flavobacteriia</taxon>
        <taxon>Flavobacteriales</taxon>
        <taxon>Weeksellaceae</taxon>
        <taxon>Chryseobacterium group</taxon>
        <taxon>Chryseobacterium</taxon>
    </lineage>
</organism>
<dbReference type="PANTHER" id="PTHR48051:SF1">
    <property type="entry name" value="RAS SUPPRESSOR PROTEIN 1"/>
    <property type="match status" value="1"/>
</dbReference>
<dbReference type="PANTHER" id="PTHR48051">
    <property type="match status" value="1"/>
</dbReference>
<dbReference type="InterPro" id="IPR050216">
    <property type="entry name" value="LRR_domain-containing"/>
</dbReference>
<feature type="chain" id="PRO_5045839419" description="Leucine-rich repeat domain-containing protein" evidence="3">
    <location>
        <begin position="23"/>
        <end position="302"/>
    </location>
</feature>
<evidence type="ECO:0000313" key="5">
    <source>
        <dbReference type="Proteomes" id="UP001208649"/>
    </source>
</evidence>
<evidence type="ECO:0008006" key="6">
    <source>
        <dbReference type="Google" id="ProtNLM"/>
    </source>
</evidence>
<keyword evidence="2" id="KW-0677">Repeat</keyword>
<reference evidence="5" key="1">
    <citation type="submission" date="2023-07" db="EMBL/GenBank/DDBJ databases">
        <title>Chryseobacterium sp. strain PBS4-4 Genome sequencing and assembly.</title>
        <authorList>
            <person name="Jung Y."/>
        </authorList>
    </citation>
    <scope>NUCLEOTIDE SEQUENCE [LARGE SCALE GENOMIC DNA]</scope>
    <source>
        <strain evidence="5">PBS4-4</strain>
    </source>
</reference>
<name>A0ABT2W4D0_9FLAO</name>
<dbReference type="RefSeq" id="WP_263002482.1">
    <property type="nucleotide sequence ID" value="NZ_JAOTEM010000001.1"/>
</dbReference>
<dbReference type="PROSITE" id="PS51450">
    <property type="entry name" value="LRR"/>
    <property type="match status" value="2"/>
</dbReference>